<dbReference type="InterPro" id="IPR007219">
    <property type="entry name" value="XnlR_reg_dom"/>
</dbReference>
<feature type="compositionally biased region" description="Basic and acidic residues" evidence="3">
    <location>
        <begin position="65"/>
        <end position="81"/>
    </location>
</feature>
<feature type="domain" description="Zn(2)-C6 fungal-type" evidence="4">
    <location>
        <begin position="35"/>
        <end position="66"/>
    </location>
</feature>
<feature type="region of interest" description="Disordered" evidence="3">
    <location>
        <begin position="65"/>
        <end position="84"/>
    </location>
</feature>
<dbReference type="AlphaFoldDB" id="A0AA38VMN0"/>
<proteinExistence type="predicted"/>
<dbReference type="SMART" id="SM00906">
    <property type="entry name" value="Fungal_trans"/>
    <property type="match status" value="1"/>
</dbReference>
<evidence type="ECO:0000256" key="1">
    <source>
        <dbReference type="ARBA" id="ARBA00022723"/>
    </source>
</evidence>
<organism evidence="5 6">
    <name type="scientific">Pleurostoma richardsiae</name>
    <dbReference type="NCBI Taxonomy" id="41990"/>
    <lineage>
        <taxon>Eukaryota</taxon>
        <taxon>Fungi</taxon>
        <taxon>Dikarya</taxon>
        <taxon>Ascomycota</taxon>
        <taxon>Pezizomycotina</taxon>
        <taxon>Sordariomycetes</taxon>
        <taxon>Sordariomycetidae</taxon>
        <taxon>Calosphaeriales</taxon>
        <taxon>Pleurostomataceae</taxon>
        <taxon>Pleurostoma</taxon>
    </lineage>
</organism>
<evidence type="ECO:0000313" key="6">
    <source>
        <dbReference type="Proteomes" id="UP001174694"/>
    </source>
</evidence>
<dbReference type="SUPFAM" id="SSF57701">
    <property type="entry name" value="Zn2/Cys6 DNA-binding domain"/>
    <property type="match status" value="1"/>
</dbReference>
<dbReference type="InterPro" id="IPR036864">
    <property type="entry name" value="Zn2-C6_fun-type_DNA-bd_sf"/>
</dbReference>
<keyword evidence="2" id="KW-0539">Nucleus</keyword>
<reference evidence="5" key="1">
    <citation type="submission" date="2022-07" db="EMBL/GenBank/DDBJ databases">
        <title>Fungi with potential for degradation of polypropylene.</title>
        <authorList>
            <person name="Gostincar C."/>
        </authorList>
    </citation>
    <scope>NUCLEOTIDE SEQUENCE</scope>
    <source>
        <strain evidence="5">EXF-13308</strain>
    </source>
</reference>
<dbReference type="Proteomes" id="UP001174694">
    <property type="component" value="Unassembled WGS sequence"/>
</dbReference>
<dbReference type="PANTHER" id="PTHR31668:SF23">
    <property type="entry name" value="ZN(II)2CYS6 TRANSCRIPTION FACTOR (EUROFUNG)"/>
    <property type="match status" value="1"/>
</dbReference>
<dbReference type="InterPro" id="IPR050797">
    <property type="entry name" value="Carb_Metab_Trans_Reg"/>
</dbReference>
<evidence type="ECO:0000313" key="5">
    <source>
        <dbReference type="EMBL" id="KAJ9136610.1"/>
    </source>
</evidence>
<name>A0AA38VMN0_9PEZI</name>
<dbReference type="GO" id="GO:0008270">
    <property type="term" value="F:zinc ion binding"/>
    <property type="evidence" value="ECO:0007669"/>
    <property type="project" value="InterPro"/>
</dbReference>
<dbReference type="InterPro" id="IPR001138">
    <property type="entry name" value="Zn2Cys6_DnaBD"/>
</dbReference>
<evidence type="ECO:0000259" key="4">
    <source>
        <dbReference type="PROSITE" id="PS50048"/>
    </source>
</evidence>
<comment type="caution">
    <text evidence="5">The sequence shown here is derived from an EMBL/GenBank/DDBJ whole genome shotgun (WGS) entry which is preliminary data.</text>
</comment>
<dbReference type="PROSITE" id="PS00463">
    <property type="entry name" value="ZN2_CY6_FUNGAL_1"/>
    <property type="match status" value="1"/>
</dbReference>
<protein>
    <submittedName>
        <fullName evidence="5">Fungal specific transcription factor domain-containing protein</fullName>
    </submittedName>
</protein>
<keyword evidence="6" id="KW-1185">Reference proteome</keyword>
<dbReference type="GO" id="GO:0001080">
    <property type="term" value="P:nitrogen catabolite activation of transcription from RNA polymerase II promoter"/>
    <property type="evidence" value="ECO:0007669"/>
    <property type="project" value="TreeGrafter"/>
</dbReference>
<dbReference type="GO" id="GO:0006351">
    <property type="term" value="P:DNA-templated transcription"/>
    <property type="evidence" value="ECO:0007669"/>
    <property type="project" value="InterPro"/>
</dbReference>
<dbReference type="Pfam" id="PF04082">
    <property type="entry name" value="Fungal_trans"/>
    <property type="match status" value="1"/>
</dbReference>
<keyword evidence="1" id="KW-0479">Metal-binding</keyword>
<dbReference type="GO" id="GO:0005634">
    <property type="term" value="C:nucleus"/>
    <property type="evidence" value="ECO:0007669"/>
    <property type="project" value="TreeGrafter"/>
</dbReference>
<dbReference type="PANTHER" id="PTHR31668">
    <property type="entry name" value="GLUCOSE TRANSPORT TRANSCRIPTION REGULATOR RGT1-RELATED-RELATED"/>
    <property type="match status" value="1"/>
</dbReference>
<gene>
    <name evidence="5" type="ORF">NKR23_g9766</name>
</gene>
<evidence type="ECO:0000256" key="2">
    <source>
        <dbReference type="ARBA" id="ARBA00023242"/>
    </source>
</evidence>
<dbReference type="GO" id="GO:0000981">
    <property type="term" value="F:DNA-binding transcription factor activity, RNA polymerase II-specific"/>
    <property type="evidence" value="ECO:0007669"/>
    <property type="project" value="InterPro"/>
</dbReference>
<sequence>MDLSSLEQSASKRRKFRIQSEFGRARQWRSRKSRPCDACRRRKTACIIDTRPPCRFCRGKGLDCRATSDSEHPKPAEHREPPAVVETSAVDEQPLPEIELVPAVNPAQPAVGLTGAPSPPWTIVNDDALEIQQIVTSPDEAVVALPINTQSRARTRRAALYTLEDGVNLTAHSMGLSGEQDTELLASFRSAVMNEVNRVDADIIQVCPGDLTGNRPPVHFSMLHDEFAPLDNVAKQAASNRIEAAVDGHADGLVRLYFKHVHPVYPVLSKTRFLRAYSDDKTAIPASVRGAVYGLASNFWRQDPEMSQTLGFNQHELFEDALGSLQREFHGPNLWTLQACLLLIHENPAENATIESPRVWTLSSQAVACAQMIGLHRDPAEWNIAPWEKCMRRKLWWATFAADVWSSVCHGNPPHIYRESFTTASLTMEDMAFDEDVPLELRHLIDESSTGLDISASARFYEGIAVSRVVHELLLSSYTDVRYEESMQDPLVRENTLLGLRTKLHNWESLLPRCVTMNSALPAPHLNNAPVHLSFYSAVALLFRALMSPVTKAAKRDPTSNLRRYFNAAVKDFAPFTDFMNEISPECLHAFWGLHARSQLILCGNFLIYLFLLAPDPEQVQDTFQLLGRFHDSLQRLSAVADKVAINLLRPVALRIDSFFTQAAQIMRTGPQTAAVPARAIDSGGT</sequence>
<dbReference type="CDD" id="cd00067">
    <property type="entry name" value="GAL4"/>
    <property type="match status" value="1"/>
</dbReference>
<dbReference type="CDD" id="cd12148">
    <property type="entry name" value="fungal_TF_MHR"/>
    <property type="match status" value="1"/>
</dbReference>
<dbReference type="Gene3D" id="4.10.240.10">
    <property type="entry name" value="Zn(2)-C6 fungal-type DNA-binding domain"/>
    <property type="match status" value="1"/>
</dbReference>
<dbReference type="PROSITE" id="PS50048">
    <property type="entry name" value="ZN2_CY6_FUNGAL_2"/>
    <property type="match status" value="1"/>
</dbReference>
<dbReference type="GO" id="GO:0003677">
    <property type="term" value="F:DNA binding"/>
    <property type="evidence" value="ECO:0007669"/>
    <property type="project" value="InterPro"/>
</dbReference>
<accession>A0AA38VMN0</accession>
<dbReference type="EMBL" id="JANBVO010000039">
    <property type="protein sequence ID" value="KAJ9136610.1"/>
    <property type="molecule type" value="Genomic_DNA"/>
</dbReference>
<evidence type="ECO:0000256" key="3">
    <source>
        <dbReference type="SAM" id="MobiDB-lite"/>
    </source>
</evidence>
<feature type="region of interest" description="Disordered" evidence="3">
    <location>
        <begin position="1"/>
        <end position="22"/>
    </location>
</feature>